<dbReference type="AlphaFoldDB" id="A0A8S1KWQ4"/>
<feature type="coiled-coil region" evidence="1">
    <location>
        <begin position="25"/>
        <end position="194"/>
    </location>
</feature>
<dbReference type="EMBL" id="CAJJDM010000027">
    <property type="protein sequence ID" value="CAD8059227.1"/>
    <property type="molecule type" value="Genomic_DNA"/>
</dbReference>
<feature type="compositionally biased region" description="Low complexity" evidence="2">
    <location>
        <begin position="324"/>
        <end position="335"/>
    </location>
</feature>
<evidence type="ECO:0000256" key="2">
    <source>
        <dbReference type="SAM" id="MobiDB-lite"/>
    </source>
</evidence>
<evidence type="ECO:0000313" key="4">
    <source>
        <dbReference type="Proteomes" id="UP000688137"/>
    </source>
</evidence>
<keyword evidence="4" id="KW-1185">Reference proteome</keyword>
<dbReference type="Proteomes" id="UP000688137">
    <property type="component" value="Unassembled WGS sequence"/>
</dbReference>
<feature type="region of interest" description="Disordered" evidence="2">
    <location>
        <begin position="317"/>
        <end position="352"/>
    </location>
</feature>
<keyword evidence="1" id="KW-0175">Coiled coil</keyword>
<evidence type="ECO:0000256" key="1">
    <source>
        <dbReference type="SAM" id="Coils"/>
    </source>
</evidence>
<dbReference type="OMA" id="YSEHKLN"/>
<gene>
    <name evidence="3" type="ORF">PPRIM_AZ9-3.1.T0280295</name>
</gene>
<proteinExistence type="predicted"/>
<organism evidence="3 4">
    <name type="scientific">Paramecium primaurelia</name>
    <dbReference type="NCBI Taxonomy" id="5886"/>
    <lineage>
        <taxon>Eukaryota</taxon>
        <taxon>Sar</taxon>
        <taxon>Alveolata</taxon>
        <taxon>Ciliophora</taxon>
        <taxon>Intramacronucleata</taxon>
        <taxon>Oligohymenophorea</taxon>
        <taxon>Peniculida</taxon>
        <taxon>Parameciidae</taxon>
        <taxon>Paramecium</taxon>
    </lineage>
</organism>
<protein>
    <submittedName>
        <fullName evidence="3">Uncharacterized protein</fullName>
    </submittedName>
</protein>
<sequence length="369" mass="43147">MDQIDNFSMGSINEKEIENNLKDLLERVLLNIEKFIETKEELNQVEAELKDYESLSHLIGIIKAVFTNLMMKVEKKISKLEKQIDPNHSMTKSLRSDEEYEKLEQTLIKYESEIRNHIRIEQQLKLYAESIQNKLDESESSRAELLETTKKLISNLKRENQTYHENQQKLNIEIASLKQIINNLEKENRRKSLDLSQRDYLKTQSKKNQQPIIQQLQLQNQRNQKSYSEHKLNSQINHTSNTIETTEIPIKSQQSLKQNYYNIINYGHQANKVDVLKVIQQKDLNKIYGQKLKSKNNSLSTIQDLIQSVSVQDRKKGIISQPVSKNSSQNNSQIQKYKETCDQSRSKSSRRANIGTKQIQIESQIKLTS</sequence>
<comment type="caution">
    <text evidence="3">The sequence shown here is derived from an EMBL/GenBank/DDBJ whole genome shotgun (WGS) entry which is preliminary data.</text>
</comment>
<feature type="compositionally biased region" description="Basic and acidic residues" evidence="2">
    <location>
        <begin position="336"/>
        <end position="345"/>
    </location>
</feature>
<accession>A0A8S1KWQ4</accession>
<evidence type="ECO:0000313" key="3">
    <source>
        <dbReference type="EMBL" id="CAD8059227.1"/>
    </source>
</evidence>
<reference evidence="3" key="1">
    <citation type="submission" date="2021-01" db="EMBL/GenBank/DDBJ databases">
        <authorList>
            <consortium name="Genoscope - CEA"/>
            <person name="William W."/>
        </authorList>
    </citation>
    <scope>NUCLEOTIDE SEQUENCE</scope>
</reference>
<name>A0A8S1KWQ4_PARPR</name>